<feature type="region of interest" description="Disordered" evidence="1">
    <location>
        <begin position="95"/>
        <end position="136"/>
    </location>
</feature>
<name>A0ABR3VNE2_HUMIN</name>
<evidence type="ECO:0000313" key="3">
    <source>
        <dbReference type="Proteomes" id="UP001583172"/>
    </source>
</evidence>
<dbReference type="Proteomes" id="UP001583172">
    <property type="component" value="Unassembled WGS sequence"/>
</dbReference>
<organism evidence="2 3">
    <name type="scientific">Humicola insolens</name>
    <name type="common">Soft-rot fungus</name>
    <dbReference type="NCBI Taxonomy" id="85995"/>
    <lineage>
        <taxon>Eukaryota</taxon>
        <taxon>Fungi</taxon>
        <taxon>Dikarya</taxon>
        <taxon>Ascomycota</taxon>
        <taxon>Pezizomycotina</taxon>
        <taxon>Sordariomycetes</taxon>
        <taxon>Sordariomycetidae</taxon>
        <taxon>Sordariales</taxon>
        <taxon>Chaetomiaceae</taxon>
        <taxon>Mycothermus</taxon>
    </lineage>
</organism>
<feature type="region of interest" description="Disordered" evidence="1">
    <location>
        <begin position="1"/>
        <end position="37"/>
    </location>
</feature>
<accession>A0ABR3VNE2</accession>
<feature type="compositionally biased region" description="Polar residues" evidence="1">
    <location>
        <begin position="1"/>
        <end position="33"/>
    </location>
</feature>
<gene>
    <name evidence="2" type="ORF">VTJ49DRAFT_3214</name>
</gene>
<feature type="compositionally biased region" description="Basic and acidic residues" evidence="1">
    <location>
        <begin position="114"/>
        <end position="128"/>
    </location>
</feature>
<comment type="caution">
    <text evidence="2">The sequence shown here is derived from an EMBL/GenBank/DDBJ whole genome shotgun (WGS) entry which is preliminary data.</text>
</comment>
<keyword evidence="3" id="KW-1185">Reference proteome</keyword>
<reference evidence="2 3" key="1">
    <citation type="journal article" date="2024" name="Commun. Biol.">
        <title>Comparative genomic analysis of thermophilic fungi reveals convergent evolutionary adaptations and gene losses.</title>
        <authorList>
            <person name="Steindorff A.S."/>
            <person name="Aguilar-Pontes M.V."/>
            <person name="Robinson A.J."/>
            <person name="Andreopoulos B."/>
            <person name="LaButti K."/>
            <person name="Kuo A."/>
            <person name="Mondo S."/>
            <person name="Riley R."/>
            <person name="Otillar R."/>
            <person name="Haridas S."/>
            <person name="Lipzen A."/>
            <person name="Grimwood J."/>
            <person name="Schmutz J."/>
            <person name="Clum A."/>
            <person name="Reid I.D."/>
            <person name="Moisan M.C."/>
            <person name="Butler G."/>
            <person name="Nguyen T.T.M."/>
            <person name="Dewar K."/>
            <person name="Conant G."/>
            <person name="Drula E."/>
            <person name="Henrissat B."/>
            <person name="Hansel C."/>
            <person name="Singer S."/>
            <person name="Hutchinson M.I."/>
            <person name="de Vries R.P."/>
            <person name="Natvig D.O."/>
            <person name="Powell A.J."/>
            <person name="Tsang A."/>
            <person name="Grigoriev I.V."/>
        </authorList>
    </citation>
    <scope>NUCLEOTIDE SEQUENCE [LARGE SCALE GENOMIC DNA]</scope>
    <source>
        <strain evidence="2 3">CBS 620.91</strain>
    </source>
</reference>
<protein>
    <submittedName>
        <fullName evidence="2">Uncharacterized protein</fullName>
    </submittedName>
</protein>
<sequence length="136" mass="15281">MDQDHNVSTSYCPTWQTTHPPNQAQQEQRQSPSKRAHEIHAKLSIIEHEAEFIKCAMAELRTTRAMKVYNAAERILHMLRTAQEDLVSLAIAQKDTSREFPGNGLADEEGNGTTHEEEAIGKGGERAQKGSWLKQT</sequence>
<proteinExistence type="predicted"/>
<dbReference type="EMBL" id="JAZGSY010000025">
    <property type="protein sequence ID" value="KAL1843079.1"/>
    <property type="molecule type" value="Genomic_DNA"/>
</dbReference>
<evidence type="ECO:0000256" key="1">
    <source>
        <dbReference type="SAM" id="MobiDB-lite"/>
    </source>
</evidence>
<evidence type="ECO:0000313" key="2">
    <source>
        <dbReference type="EMBL" id="KAL1843079.1"/>
    </source>
</evidence>